<feature type="repeat" description="TPR" evidence="3">
    <location>
        <begin position="184"/>
        <end position="217"/>
    </location>
</feature>
<dbReference type="PROSITE" id="PS50005">
    <property type="entry name" value="TPR"/>
    <property type="match status" value="2"/>
</dbReference>
<dbReference type="RefSeq" id="WP_066601800.1">
    <property type="nucleotide sequence ID" value="NZ_CP014230.1"/>
</dbReference>
<evidence type="ECO:0000256" key="3">
    <source>
        <dbReference type="PROSITE-ProRule" id="PRU00339"/>
    </source>
</evidence>
<feature type="repeat" description="TPR" evidence="3">
    <location>
        <begin position="218"/>
        <end position="251"/>
    </location>
</feature>
<accession>A0A0X8JNB5</accession>
<dbReference type="PANTHER" id="PTHR44943">
    <property type="entry name" value="CELLULOSE SYNTHASE OPERON PROTEIN C"/>
    <property type="match status" value="1"/>
</dbReference>
<dbReference type="Gene3D" id="1.25.40.10">
    <property type="entry name" value="Tetratricopeptide repeat domain"/>
    <property type="match status" value="2"/>
</dbReference>
<dbReference type="InterPro" id="IPR051685">
    <property type="entry name" value="Ycf3/AcsC/BcsC/TPR_MFPF"/>
</dbReference>
<keyword evidence="5" id="KW-1185">Reference proteome</keyword>
<evidence type="ECO:0000313" key="5">
    <source>
        <dbReference type="Proteomes" id="UP000063964"/>
    </source>
</evidence>
<evidence type="ECO:0000256" key="2">
    <source>
        <dbReference type="ARBA" id="ARBA00022803"/>
    </source>
</evidence>
<keyword evidence="2 3" id="KW-0802">TPR repeat</keyword>
<dbReference type="KEGG" id="doa:AXF15_00550"/>
<gene>
    <name evidence="4" type="ORF">AXF15_00550</name>
</gene>
<dbReference type="EMBL" id="CP014230">
    <property type="protein sequence ID" value="AMD91752.1"/>
    <property type="molecule type" value="Genomic_DNA"/>
</dbReference>
<dbReference type="SUPFAM" id="SSF48452">
    <property type="entry name" value="TPR-like"/>
    <property type="match status" value="1"/>
</dbReference>
<dbReference type="AlphaFoldDB" id="A0A0X8JNB5"/>
<name>A0A0X8JNB5_9BACT</name>
<dbReference type="InterPro" id="IPR011990">
    <property type="entry name" value="TPR-like_helical_dom_sf"/>
</dbReference>
<dbReference type="Proteomes" id="UP000063964">
    <property type="component" value="Chromosome"/>
</dbReference>
<protein>
    <submittedName>
        <fullName evidence="4">Uncharacterized protein</fullName>
    </submittedName>
</protein>
<dbReference type="InterPro" id="IPR019734">
    <property type="entry name" value="TPR_rpt"/>
</dbReference>
<dbReference type="STRING" id="888061.AXF15_00550"/>
<dbReference type="PANTHER" id="PTHR44943:SF4">
    <property type="entry name" value="TPR REPEAT-CONTAINING PROTEIN MJ0798"/>
    <property type="match status" value="1"/>
</dbReference>
<proteinExistence type="predicted"/>
<evidence type="ECO:0000313" key="4">
    <source>
        <dbReference type="EMBL" id="AMD91752.1"/>
    </source>
</evidence>
<sequence length="267" mass="30352">MSAETLKARKQLAEVGMLLKQGKLLAAVTGMHEAVGTVLKTPLMKREMQEYSEALDKAAYMLGTDRELKKIYPVQIRYTPGAEQEFLAALGELQAFLRENLAEEADVRLEALKLYRQKQLELIRQALRRDDPEEAGQTASRLTEENPEDTALRAALADIFLEAGRCEEALSHLHAAYPQDQDYAHALNRLGMTLRKAGRLDEAEKFYLRALERESRDESIHFNLGRVYLDMKAWERAARAAADALDINPDFDEARKMKLFADRQART</sequence>
<organism evidence="4 5">
    <name type="scientific">Desulfomicrobium orale DSM 12838</name>
    <dbReference type="NCBI Taxonomy" id="888061"/>
    <lineage>
        <taxon>Bacteria</taxon>
        <taxon>Pseudomonadati</taxon>
        <taxon>Thermodesulfobacteriota</taxon>
        <taxon>Desulfovibrionia</taxon>
        <taxon>Desulfovibrionales</taxon>
        <taxon>Desulfomicrobiaceae</taxon>
        <taxon>Desulfomicrobium</taxon>
    </lineage>
</organism>
<reference evidence="5" key="1">
    <citation type="submission" date="2016-02" db="EMBL/GenBank/DDBJ databases">
        <authorList>
            <person name="Holder M.E."/>
            <person name="Ajami N.J."/>
            <person name="Petrosino J.F."/>
        </authorList>
    </citation>
    <scope>NUCLEOTIDE SEQUENCE [LARGE SCALE GENOMIC DNA]</scope>
    <source>
        <strain evidence="5">DSM 12838</strain>
    </source>
</reference>
<evidence type="ECO:0000256" key="1">
    <source>
        <dbReference type="ARBA" id="ARBA00022737"/>
    </source>
</evidence>
<dbReference type="OrthoDB" id="5502572at2"/>
<dbReference type="Pfam" id="PF13424">
    <property type="entry name" value="TPR_12"/>
    <property type="match status" value="1"/>
</dbReference>
<keyword evidence="1" id="KW-0677">Repeat</keyword>
<dbReference type="SMART" id="SM00028">
    <property type="entry name" value="TPR"/>
    <property type="match status" value="3"/>
</dbReference>